<dbReference type="RefSeq" id="WP_007421551.1">
    <property type="nucleotide sequence ID" value="NC_009484.1"/>
</dbReference>
<dbReference type="AlphaFoldDB" id="A5FVG0"/>
<dbReference type="InterPro" id="IPR006115">
    <property type="entry name" value="6PGDH_NADP-bd"/>
</dbReference>
<sequence>MSLKIGVIGLGRMGAAMAARLIERGHQVCGWNRTAARAEAIQGLAAKASPAEVAMSADYVIVMLLDETASRAAYHGEGGLLSANLQQALVIDMSTLKPADMQANAEAVTAHGGRFVACPVGGTVGPARSGKLLGLAGGDAATIDAAKPVLDELCDRMERFDTPQAAAAMKLAVNLPLLAAFQALGEAALITRDYGISPERLLGIIGKSSGGAPAFATRSAAIITEMGGTRSESVGFSLEAVEKDLRLMDEAGDAAGFNLKLVESVRRAAHDAVREGWGDRDLAALAAFNLRA</sequence>
<evidence type="ECO:0000259" key="4">
    <source>
        <dbReference type="Pfam" id="PF03446"/>
    </source>
</evidence>
<dbReference type="GO" id="GO:0050661">
    <property type="term" value="F:NADP binding"/>
    <property type="evidence" value="ECO:0007669"/>
    <property type="project" value="InterPro"/>
</dbReference>
<name>A5FVG0_ACICJ</name>
<dbReference type="GO" id="GO:0051287">
    <property type="term" value="F:NAD binding"/>
    <property type="evidence" value="ECO:0007669"/>
    <property type="project" value="InterPro"/>
</dbReference>
<dbReference type="GO" id="GO:0016491">
    <property type="term" value="F:oxidoreductase activity"/>
    <property type="evidence" value="ECO:0007669"/>
    <property type="project" value="UniProtKB-KW"/>
</dbReference>
<evidence type="ECO:0000313" key="6">
    <source>
        <dbReference type="EMBL" id="ABQ29592.1"/>
    </source>
</evidence>
<organism evidence="6 7">
    <name type="scientific">Acidiphilium cryptum (strain JF-5)</name>
    <dbReference type="NCBI Taxonomy" id="349163"/>
    <lineage>
        <taxon>Bacteria</taxon>
        <taxon>Pseudomonadati</taxon>
        <taxon>Pseudomonadota</taxon>
        <taxon>Alphaproteobacteria</taxon>
        <taxon>Acetobacterales</taxon>
        <taxon>Acidocellaceae</taxon>
        <taxon>Acidiphilium</taxon>
    </lineage>
</organism>
<dbReference type="InterPro" id="IPR013328">
    <property type="entry name" value="6PGD_dom2"/>
</dbReference>
<dbReference type="InterPro" id="IPR051265">
    <property type="entry name" value="HIBADH-related_NP60_sf"/>
</dbReference>
<accession>A5FVG0</accession>
<evidence type="ECO:0000256" key="1">
    <source>
        <dbReference type="ARBA" id="ARBA00023002"/>
    </source>
</evidence>
<proteinExistence type="predicted"/>
<dbReference type="PROSITE" id="PS00895">
    <property type="entry name" value="3_HYDROXYISOBUT_DH"/>
    <property type="match status" value="1"/>
</dbReference>
<dbReference type="InterPro" id="IPR015815">
    <property type="entry name" value="HIBADH-related"/>
</dbReference>
<dbReference type="Pfam" id="PF03446">
    <property type="entry name" value="NAD_binding_2"/>
    <property type="match status" value="1"/>
</dbReference>
<dbReference type="EMBL" id="CP000697">
    <property type="protein sequence ID" value="ABQ29592.1"/>
    <property type="molecule type" value="Genomic_DNA"/>
</dbReference>
<keyword evidence="1" id="KW-0560">Oxidoreductase</keyword>
<gene>
    <name evidence="6" type="ordered locus">Acry_0367</name>
</gene>
<dbReference type="Proteomes" id="UP000000245">
    <property type="component" value="Chromosome"/>
</dbReference>
<dbReference type="InterPro" id="IPR036291">
    <property type="entry name" value="NAD(P)-bd_dom_sf"/>
</dbReference>
<dbReference type="SUPFAM" id="SSF48179">
    <property type="entry name" value="6-phosphogluconate dehydrogenase C-terminal domain-like"/>
    <property type="match status" value="1"/>
</dbReference>
<dbReference type="Pfam" id="PF14833">
    <property type="entry name" value="NAD_binding_11"/>
    <property type="match status" value="1"/>
</dbReference>
<feature type="active site" evidence="3">
    <location>
        <position position="170"/>
    </location>
</feature>
<dbReference type="PANTHER" id="PTHR43580">
    <property type="entry name" value="OXIDOREDUCTASE GLYR1-RELATED"/>
    <property type="match status" value="1"/>
</dbReference>
<reference evidence="6 7" key="1">
    <citation type="submission" date="2007-05" db="EMBL/GenBank/DDBJ databases">
        <title>Complete sequence of chromosome of Acidiphilium cryptum JF-5.</title>
        <authorList>
            <consortium name="US DOE Joint Genome Institute"/>
            <person name="Copeland A."/>
            <person name="Lucas S."/>
            <person name="Lapidus A."/>
            <person name="Barry K."/>
            <person name="Detter J.C."/>
            <person name="Glavina del Rio T."/>
            <person name="Hammon N."/>
            <person name="Israni S."/>
            <person name="Dalin E."/>
            <person name="Tice H."/>
            <person name="Pitluck S."/>
            <person name="Sims D."/>
            <person name="Brettin T."/>
            <person name="Bruce D."/>
            <person name="Han C."/>
            <person name="Schmutz J."/>
            <person name="Larimer F."/>
            <person name="Land M."/>
            <person name="Hauser L."/>
            <person name="Kyrpides N."/>
            <person name="Kim E."/>
            <person name="Magnuson T."/>
            <person name="Richardson P."/>
        </authorList>
    </citation>
    <scope>NUCLEOTIDE SEQUENCE [LARGE SCALE GENOMIC DNA]</scope>
    <source>
        <strain evidence="6 7">JF-5</strain>
    </source>
</reference>
<dbReference type="KEGG" id="acr:Acry_0367"/>
<dbReference type="eggNOG" id="COG2084">
    <property type="taxonomic scope" value="Bacteria"/>
</dbReference>
<keyword evidence="7" id="KW-1185">Reference proteome</keyword>
<protein>
    <submittedName>
        <fullName evidence="6">6-phosphogluconate dehydrogenase, NAD-binding protein</fullName>
    </submittedName>
</protein>
<evidence type="ECO:0000259" key="5">
    <source>
        <dbReference type="Pfam" id="PF14833"/>
    </source>
</evidence>
<evidence type="ECO:0000256" key="3">
    <source>
        <dbReference type="PIRSR" id="PIRSR000103-1"/>
    </source>
</evidence>
<evidence type="ECO:0000313" key="7">
    <source>
        <dbReference type="Proteomes" id="UP000000245"/>
    </source>
</evidence>
<dbReference type="InterPro" id="IPR002204">
    <property type="entry name" value="3-OH-isobutyrate_DH-rel_CS"/>
</dbReference>
<feature type="domain" description="6-phosphogluconate dehydrogenase NADP-binding" evidence="4">
    <location>
        <begin position="4"/>
        <end position="154"/>
    </location>
</feature>
<dbReference type="HOGENOM" id="CLU_035117_0_0_5"/>
<feature type="domain" description="3-hydroxyisobutyrate dehydrogenase-like NAD-binding" evidence="5">
    <location>
        <begin position="165"/>
        <end position="286"/>
    </location>
</feature>
<keyword evidence="2" id="KW-0520">NAD</keyword>
<dbReference type="InterPro" id="IPR008927">
    <property type="entry name" value="6-PGluconate_DH-like_C_sf"/>
</dbReference>
<dbReference type="PIRSF" id="PIRSF000103">
    <property type="entry name" value="HIBADH"/>
    <property type="match status" value="1"/>
</dbReference>
<dbReference type="InterPro" id="IPR029154">
    <property type="entry name" value="HIBADH-like_NADP-bd"/>
</dbReference>
<dbReference type="STRING" id="349163.Acry_0367"/>
<dbReference type="Gene3D" id="3.40.50.720">
    <property type="entry name" value="NAD(P)-binding Rossmann-like Domain"/>
    <property type="match status" value="1"/>
</dbReference>
<dbReference type="PANTHER" id="PTHR43580:SF2">
    <property type="entry name" value="CYTOKINE-LIKE NUCLEAR FACTOR N-PAC"/>
    <property type="match status" value="1"/>
</dbReference>
<evidence type="ECO:0000256" key="2">
    <source>
        <dbReference type="ARBA" id="ARBA00023027"/>
    </source>
</evidence>
<dbReference type="Gene3D" id="1.10.1040.10">
    <property type="entry name" value="N-(1-d-carboxylethyl)-l-norvaline Dehydrogenase, domain 2"/>
    <property type="match status" value="1"/>
</dbReference>
<dbReference type="SUPFAM" id="SSF51735">
    <property type="entry name" value="NAD(P)-binding Rossmann-fold domains"/>
    <property type="match status" value="1"/>
</dbReference>
<dbReference type="GO" id="GO:0016054">
    <property type="term" value="P:organic acid catabolic process"/>
    <property type="evidence" value="ECO:0007669"/>
    <property type="project" value="UniProtKB-ARBA"/>
</dbReference>